<dbReference type="InterPro" id="IPR001356">
    <property type="entry name" value="HD"/>
</dbReference>
<dbReference type="Proteomes" id="UP000663853">
    <property type="component" value="Unassembled WGS sequence"/>
</dbReference>
<organism evidence="2 3">
    <name type="scientific">Rhizoctonia solani</name>
    <dbReference type="NCBI Taxonomy" id="456999"/>
    <lineage>
        <taxon>Eukaryota</taxon>
        <taxon>Fungi</taxon>
        <taxon>Dikarya</taxon>
        <taxon>Basidiomycota</taxon>
        <taxon>Agaricomycotina</taxon>
        <taxon>Agaricomycetes</taxon>
        <taxon>Cantharellales</taxon>
        <taxon>Ceratobasidiaceae</taxon>
        <taxon>Rhizoctonia</taxon>
    </lineage>
</organism>
<accession>A0A8H3DGR6</accession>
<feature type="region of interest" description="Disordered" evidence="1">
    <location>
        <begin position="141"/>
        <end position="197"/>
    </location>
</feature>
<dbReference type="Gene3D" id="1.10.10.60">
    <property type="entry name" value="Homeodomain-like"/>
    <property type="match status" value="1"/>
</dbReference>
<proteinExistence type="predicted"/>
<evidence type="ECO:0000313" key="3">
    <source>
        <dbReference type="Proteomes" id="UP000663853"/>
    </source>
</evidence>
<reference evidence="2" key="1">
    <citation type="submission" date="2021-01" db="EMBL/GenBank/DDBJ databases">
        <authorList>
            <person name="Kaushik A."/>
        </authorList>
    </citation>
    <scope>NUCLEOTIDE SEQUENCE</scope>
    <source>
        <strain evidence="2">AG6-10EEA</strain>
    </source>
</reference>
<feature type="region of interest" description="Disordered" evidence="1">
    <location>
        <begin position="363"/>
        <end position="422"/>
    </location>
</feature>
<feature type="compositionally biased region" description="Acidic residues" evidence="1">
    <location>
        <begin position="150"/>
        <end position="186"/>
    </location>
</feature>
<feature type="compositionally biased region" description="Polar residues" evidence="1">
    <location>
        <begin position="377"/>
        <end position="390"/>
    </location>
</feature>
<evidence type="ECO:0000256" key="1">
    <source>
        <dbReference type="SAM" id="MobiDB-lite"/>
    </source>
</evidence>
<dbReference type="AlphaFoldDB" id="A0A8H3DGR6"/>
<protein>
    <recommendedName>
        <fullName evidence="4">Homeobox domain-containing protein</fullName>
    </recommendedName>
</protein>
<comment type="caution">
    <text evidence="2">The sequence shown here is derived from an EMBL/GenBank/DDBJ whole genome shotgun (WGS) entry which is preliminary data.</text>
</comment>
<dbReference type="CDD" id="cd00086">
    <property type="entry name" value="homeodomain"/>
    <property type="match status" value="1"/>
</dbReference>
<sequence length="422" mass="45179">MFSTPPTPAMSVPLTSIRTTLERHLAITEGYLPTHIPSNVPLFDAALPPSTTSNSVGDYAGRISSFGLPASLASDVIRLITQESEQYRAFVEQMRLRQLRELSTTSVSSNPSSVPALVEAACNAFHGLLIKSGVEEIQQLSATHESGGSDVEEQSNSEDDSDASSVSQEEDEAGEEVFDDGEEDDNTPIKPGEDIPPLETKYLPIFEALHERGKVLTKPEKTYLVNMTGMTYRQITIWNRRRGELKESSNLVNAYSKASSTHSDESSEFSDNELEKNLGALPASAAFDICSWRMTSAFPTKDGVHASSIPPSPTKIYFGAPTTATDSDTDDSGLSGSEDDALVPIGLRVPSLSSSMSTTATTASAISTQNAPGIDPHTTTSIAASSTQRPISARPIKPLPAAPLQDPVSPPHHLSHFPPNIL</sequence>
<dbReference type="GO" id="GO:0003677">
    <property type="term" value="F:DNA binding"/>
    <property type="evidence" value="ECO:0007669"/>
    <property type="project" value="InterPro"/>
</dbReference>
<evidence type="ECO:0008006" key="4">
    <source>
        <dbReference type="Google" id="ProtNLM"/>
    </source>
</evidence>
<evidence type="ECO:0000313" key="2">
    <source>
        <dbReference type="EMBL" id="CAE6525801.1"/>
    </source>
</evidence>
<gene>
    <name evidence="2" type="ORF">RDB_LOCUS159096</name>
</gene>
<dbReference type="EMBL" id="CAJMXA010003898">
    <property type="protein sequence ID" value="CAE6525801.1"/>
    <property type="molecule type" value="Genomic_DNA"/>
</dbReference>
<name>A0A8H3DGR6_9AGAM</name>
<feature type="region of interest" description="Disordered" evidence="1">
    <location>
        <begin position="304"/>
        <end position="341"/>
    </location>
</feature>
<feature type="compositionally biased region" description="Acidic residues" evidence="1">
    <location>
        <begin position="327"/>
        <end position="341"/>
    </location>
</feature>